<evidence type="ECO:0000313" key="2">
    <source>
        <dbReference type="EMBL" id="KAG2222941.1"/>
    </source>
</evidence>
<evidence type="ECO:0000256" key="1">
    <source>
        <dbReference type="SAM" id="MobiDB-lite"/>
    </source>
</evidence>
<comment type="caution">
    <text evidence="2">The sequence shown here is derived from an EMBL/GenBank/DDBJ whole genome shotgun (WGS) entry which is preliminary data.</text>
</comment>
<name>A0A8H7S597_9FUNG</name>
<organism evidence="2 3">
    <name type="scientific">Circinella minor</name>
    <dbReference type="NCBI Taxonomy" id="1195481"/>
    <lineage>
        <taxon>Eukaryota</taxon>
        <taxon>Fungi</taxon>
        <taxon>Fungi incertae sedis</taxon>
        <taxon>Mucoromycota</taxon>
        <taxon>Mucoromycotina</taxon>
        <taxon>Mucoromycetes</taxon>
        <taxon>Mucorales</taxon>
        <taxon>Lichtheimiaceae</taxon>
        <taxon>Circinella</taxon>
    </lineage>
</organism>
<accession>A0A8H7S597</accession>
<dbReference type="EMBL" id="JAEPRB010000071">
    <property type="protein sequence ID" value="KAG2222941.1"/>
    <property type="molecule type" value="Genomic_DNA"/>
</dbReference>
<proteinExistence type="predicted"/>
<protein>
    <recommendedName>
        <fullName evidence="4">F-box domain-containing protein</fullName>
    </recommendedName>
</protein>
<dbReference type="AlphaFoldDB" id="A0A8H7S597"/>
<evidence type="ECO:0000313" key="3">
    <source>
        <dbReference type="Proteomes" id="UP000646827"/>
    </source>
</evidence>
<sequence length="375" mass="44638">MLQKLPTELLCVVMKYLTFDDLDELYKIQILEPIVRHHLLRHYRFHYQVSSLLRLFESSLKRKREKKQSSLRYNDSNNDNDTNDRREDIANQLLELICHAVEKYPKYEHRTKFSDLLGILESTVIKRILTHNNNNIPQEAEDDYALLCLDIRYKYLHSPSIRVLHDPKYRRRSTKYPLAPFLPREYTWVWRRQCANAADFLHANSKKRILTTKTRVMLSNEDKNRRKERLRFARFFGQLFKVTSLYLESNLDGTFEECVREALVTGDVESLLVMCEAAERPVDVMSMCMMVNMAAEQLWTYLETFDDWLATDPTPEQRARMAQNEQAQQQQQLNGQEELPPPEWLLPDRYKITDDTKLRLTVINRMKKGIHGFMK</sequence>
<reference evidence="2 3" key="1">
    <citation type="submission" date="2020-12" db="EMBL/GenBank/DDBJ databases">
        <title>Metabolic potential, ecology and presence of endohyphal bacteria is reflected in genomic diversity of Mucoromycotina.</title>
        <authorList>
            <person name="Muszewska A."/>
            <person name="Okrasinska A."/>
            <person name="Steczkiewicz K."/>
            <person name="Drgas O."/>
            <person name="Orlowska M."/>
            <person name="Perlinska-Lenart U."/>
            <person name="Aleksandrzak-Piekarczyk T."/>
            <person name="Szatraj K."/>
            <person name="Zielenkiewicz U."/>
            <person name="Pilsyk S."/>
            <person name="Malc E."/>
            <person name="Mieczkowski P."/>
            <person name="Kruszewska J.S."/>
            <person name="Biernat P."/>
            <person name="Pawlowska J."/>
        </authorList>
    </citation>
    <scope>NUCLEOTIDE SEQUENCE [LARGE SCALE GENOMIC DNA]</scope>
    <source>
        <strain evidence="2 3">CBS 142.35</strain>
    </source>
</reference>
<dbReference type="Proteomes" id="UP000646827">
    <property type="component" value="Unassembled WGS sequence"/>
</dbReference>
<feature type="region of interest" description="Disordered" evidence="1">
    <location>
        <begin position="322"/>
        <end position="344"/>
    </location>
</feature>
<gene>
    <name evidence="2" type="ORF">INT45_012919</name>
</gene>
<feature type="compositionally biased region" description="Low complexity" evidence="1">
    <location>
        <begin position="322"/>
        <end position="338"/>
    </location>
</feature>
<dbReference type="OrthoDB" id="2284562at2759"/>
<evidence type="ECO:0008006" key="4">
    <source>
        <dbReference type="Google" id="ProtNLM"/>
    </source>
</evidence>
<keyword evidence="3" id="KW-1185">Reference proteome</keyword>